<evidence type="ECO:0000313" key="1">
    <source>
        <dbReference type="EMBL" id="QGF21189.1"/>
    </source>
</evidence>
<dbReference type="EMBL" id="MN536027">
    <property type="protein sequence ID" value="QGF21189.1"/>
    <property type="molecule type" value="Genomic_DNA"/>
</dbReference>
<evidence type="ECO:0008006" key="3">
    <source>
        <dbReference type="Google" id="ProtNLM"/>
    </source>
</evidence>
<dbReference type="NCBIfam" id="TIGR04111">
    <property type="entry name" value="BcepMu_gp16"/>
    <property type="match status" value="1"/>
</dbReference>
<dbReference type="Proteomes" id="UP000338747">
    <property type="component" value="Segment"/>
</dbReference>
<dbReference type="SUPFAM" id="SSF47413">
    <property type="entry name" value="lambda repressor-like DNA-binding domains"/>
    <property type="match status" value="1"/>
</dbReference>
<proteinExistence type="predicted"/>
<dbReference type="InterPro" id="IPR026365">
    <property type="entry name" value="BcepMu_gp16"/>
</dbReference>
<gene>
    <name evidence="1" type="ORF">vBPaeSS2019XII_045</name>
</gene>
<dbReference type="GO" id="GO:0003677">
    <property type="term" value="F:DNA binding"/>
    <property type="evidence" value="ECO:0007669"/>
    <property type="project" value="InterPro"/>
</dbReference>
<reference evidence="1 2" key="1">
    <citation type="submission" date="2019-10" db="EMBL/GenBank/DDBJ databases">
        <title>Complete nucleotide sequence of Pseudomonas aeruginosa phage vB_Pae-SS2019XII.</title>
        <authorList>
            <person name="Hammerl J.A."/>
            <person name="Jaeckel C."/>
            <person name="Schnehle S."/>
            <person name="Schmoger S."/>
        </authorList>
    </citation>
    <scope>NUCLEOTIDE SEQUENCE [LARGE SCALE GENOMIC DNA]</scope>
</reference>
<name>A0A5Q2F5X7_9CAUD</name>
<sequence>MHWFISNLSADRNPVMNVPYPPPTRTPYTGERVKELFRAAGITISAWAEANGYPRHQVYMVINGQFKGRRGTSHEIALKLGMKLSVEQLAA</sequence>
<dbReference type="InterPro" id="IPR010982">
    <property type="entry name" value="Lambda_DNA-bd_dom_sf"/>
</dbReference>
<dbReference type="Gene3D" id="1.10.260.40">
    <property type="entry name" value="lambda repressor-like DNA-binding domains"/>
    <property type="match status" value="1"/>
</dbReference>
<evidence type="ECO:0000313" key="2">
    <source>
        <dbReference type="Proteomes" id="UP000338747"/>
    </source>
</evidence>
<accession>A0A5Q2F5X7</accession>
<keyword evidence="2" id="KW-1185">Reference proteome</keyword>
<protein>
    <recommendedName>
        <fullName evidence="3">DNA-binding domain-containing protein</fullName>
    </recommendedName>
</protein>
<organism evidence="1 2">
    <name type="scientific">Pseudomonas phage vB_Pae-SS2019XII</name>
    <dbReference type="NCBI Taxonomy" id="2660689"/>
    <lineage>
        <taxon>Viruses</taxon>
        <taxon>Duplodnaviria</taxon>
        <taxon>Heunggongvirae</taxon>
        <taxon>Uroviricota</taxon>
        <taxon>Caudoviricetes</taxon>
        <taxon>Guarnerosvirinae</taxon>
        <taxon>Mechnikovvirus</taxon>
        <taxon>Mechnikovvirus SS2019XII</taxon>
    </lineage>
</organism>